<organism evidence="1 2">
    <name type="scientific">Streblomastix strix</name>
    <dbReference type="NCBI Taxonomy" id="222440"/>
    <lineage>
        <taxon>Eukaryota</taxon>
        <taxon>Metamonada</taxon>
        <taxon>Preaxostyla</taxon>
        <taxon>Oxymonadida</taxon>
        <taxon>Streblomastigidae</taxon>
        <taxon>Streblomastix</taxon>
    </lineage>
</organism>
<name>A0A5J4TBG3_9EUKA</name>
<proteinExistence type="predicted"/>
<gene>
    <name evidence="1" type="ORF">EZS28_049583</name>
</gene>
<reference evidence="1 2" key="1">
    <citation type="submission" date="2019-03" db="EMBL/GenBank/DDBJ databases">
        <title>Single cell metagenomics reveals metabolic interactions within the superorganism composed of flagellate Streblomastix strix and complex community of Bacteroidetes bacteria on its surface.</title>
        <authorList>
            <person name="Treitli S.C."/>
            <person name="Kolisko M."/>
            <person name="Husnik F."/>
            <person name="Keeling P."/>
            <person name="Hampl V."/>
        </authorList>
    </citation>
    <scope>NUCLEOTIDE SEQUENCE [LARGE SCALE GENOMIC DNA]</scope>
    <source>
        <strain evidence="1">ST1C</strain>
    </source>
</reference>
<evidence type="ECO:0000313" key="1">
    <source>
        <dbReference type="EMBL" id="KAA6354890.1"/>
    </source>
</evidence>
<protein>
    <submittedName>
        <fullName evidence="1">Uncharacterized protein</fullName>
    </submittedName>
</protein>
<dbReference type="EMBL" id="SNRW01035527">
    <property type="protein sequence ID" value="KAA6354890.1"/>
    <property type="molecule type" value="Genomic_DNA"/>
</dbReference>
<dbReference type="AlphaFoldDB" id="A0A5J4TBG3"/>
<feature type="non-terminal residue" evidence="1">
    <location>
        <position position="1"/>
    </location>
</feature>
<evidence type="ECO:0000313" key="2">
    <source>
        <dbReference type="Proteomes" id="UP000324800"/>
    </source>
</evidence>
<comment type="caution">
    <text evidence="1">The sequence shown here is derived from an EMBL/GenBank/DDBJ whole genome shotgun (WGS) entry which is preliminary data.</text>
</comment>
<dbReference type="Proteomes" id="UP000324800">
    <property type="component" value="Unassembled WGS sequence"/>
</dbReference>
<sequence>DKKESESEGELNSRVAINAVSNADSLIVR</sequence>
<accession>A0A5J4TBG3</accession>